<organism evidence="2 3">
    <name type="scientific">Crepidotus variabilis</name>
    <dbReference type="NCBI Taxonomy" id="179855"/>
    <lineage>
        <taxon>Eukaryota</taxon>
        <taxon>Fungi</taxon>
        <taxon>Dikarya</taxon>
        <taxon>Basidiomycota</taxon>
        <taxon>Agaricomycotina</taxon>
        <taxon>Agaricomycetes</taxon>
        <taxon>Agaricomycetidae</taxon>
        <taxon>Agaricales</taxon>
        <taxon>Agaricineae</taxon>
        <taxon>Crepidotaceae</taxon>
        <taxon>Crepidotus</taxon>
    </lineage>
</organism>
<proteinExistence type="predicted"/>
<keyword evidence="1" id="KW-0560">Oxidoreductase</keyword>
<dbReference type="Pfam" id="PF14027">
    <property type="entry name" value="Questin_oxidase"/>
    <property type="match status" value="1"/>
</dbReference>
<evidence type="ECO:0000256" key="1">
    <source>
        <dbReference type="ARBA" id="ARBA00023002"/>
    </source>
</evidence>
<evidence type="ECO:0000313" key="2">
    <source>
        <dbReference type="EMBL" id="KAF9528407.1"/>
    </source>
</evidence>
<dbReference type="GO" id="GO:0016491">
    <property type="term" value="F:oxidoreductase activity"/>
    <property type="evidence" value="ECO:0007669"/>
    <property type="project" value="UniProtKB-KW"/>
</dbReference>
<dbReference type="InterPro" id="IPR025337">
    <property type="entry name" value="Questin_oxidase-like"/>
</dbReference>
<dbReference type="OrthoDB" id="10004862at2759"/>
<dbReference type="PANTHER" id="PTHR35870">
    <property type="entry name" value="PROTEIN, PUTATIVE (AFU_ORTHOLOGUE AFUA_5G03330)-RELATED"/>
    <property type="match status" value="1"/>
</dbReference>
<accession>A0A9P6JPD7</accession>
<sequence length="356" mass="39919">MNALVATGLAQAATGSLPQGGTHTFDTTPPEKSIGLLELLRLVGESDVLKPPPFNPNTIIYQRFEYAWANGGTEELQKLCSLYHISDTITNEELDKKIDEIFWVATLLLSATGKNGRKPRLDFFFMHLVTSSILIRPWFSHMTKQEHKAAFLRSYVFFMISLSLARGRPKIDIPLAMSYTPVVRHPNQSNETLSHRQTRLAAYSTTKISIHADVIQGALYHPESHVAKAIRSLAYFAKTLGTTSPGSVPGALRDEDGRQVETLQGIGQLDGTLFIRTAGIVLNTLEWCGHGQKQGTLRARHRISGGNIRDMGLRYSIYFQEILEIWIFLQEIWSLARSGSWDYSALGWDEAWNNED</sequence>
<reference evidence="2" key="1">
    <citation type="submission" date="2020-11" db="EMBL/GenBank/DDBJ databases">
        <authorList>
            <consortium name="DOE Joint Genome Institute"/>
            <person name="Ahrendt S."/>
            <person name="Riley R."/>
            <person name="Andreopoulos W."/>
            <person name="Labutti K."/>
            <person name="Pangilinan J."/>
            <person name="Ruiz-Duenas F.J."/>
            <person name="Barrasa J.M."/>
            <person name="Sanchez-Garcia M."/>
            <person name="Camarero S."/>
            <person name="Miyauchi S."/>
            <person name="Serrano A."/>
            <person name="Linde D."/>
            <person name="Babiker R."/>
            <person name="Drula E."/>
            <person name="Ayuso-Fernandez I."/>
            <person name="Pacheco R."/>
            <person name="Padilla G."/>
            <person name="Ferreira P."/>
            <person name="Barriuso J."/>
            <person name="Kellner H."/>
            <person name="Castanera R."/>
            <person name="Alfaro M."/>
            <person name="Ramirez L."/>
            <person name="Pisabarro A.G."/>
            <person name="Kuo A."/>
            <person name="Tritt A."/>
            <person name="Lipzen A."/>
            <person name="He G."/>
            <person name="Yan M."/>
            <person name="Ng V."/>
            <person name="Cullen D."/>
            <person name="Martin F."/>
            <person name="Rosso M.-N."/>
            <person name="Henrissat B."/>
            <person name="Hibbett D."/>
            <person name="Martinez A.T."/>
            <person name="Grigoriev I.V."/>
        </authorList>
    </citation>
    <scope>NUCLEOTIDE SEQUENCE</scope>
    <source>
        <strain evidence="2">CBS 506.95</strain>
    </source>
</reference>
<dbReference type="EMBL" id="MU157853">
    <property type="protein sequence ID" value="KAF9528407.1"/>
    <property type="molecule type" value="Genomic_DNA"/>
</dbReference>
<protein>
    <submittedName>
        <fullName evidence="2">Uncharacterized protein</fullName>
    </submittedName>
</protein>
<keyword evidence="3" id="KW-1185">Reference proteome</keyword>
<dbReference type="PANTHER" id="PTHR35870:SF1">
    <property type="entry name" value="PROTEIN, PUTATIVE (AFU_ORTHOLOGUE AFUA_5G03330)-RELATED"/>
    <property type="match status" value="1"/>
</dbReference>
<name>A0A9P6JPD7_9AGAR</name>
<dbReference type="Proteomes" id="UP000807306">
    <property type="component" value="Unassembled WGS sequence"/>
</dbReference>
<evidence type="ECO:0000313" key="3">
    <source>
        <dbReference type="Proteomes" id="UP000807306"/>
    </source>
</evidence>
<dbReference type="AlphaFoldDB" id="A0A9P6JPD7"/>
<comment type="caution">
    <text evidence="2">The sequence shown here is derived from an EMBL/GenBank/DDBJ whole genome shotgun (WGS) entry which is preliminary data.</text>
</comment>
<gene>
    <name evidence="2" type="ORF">CPB83DRAFT_894440</name>
</gene>